<dbReference type="Pfam" id="PF05768">
    <property type="entry name" value="Glrx-like"/>
    <property type="match status" value="1"/>
</dbReference>
<comment type="similarity">
    <text evidence="1">Belongs to the glutaredoxin family.</text>
</comment>
<keyword evidence="1" id="KW-0813">Transport</keyword>
<evidence type="ECO:0000313" key="3">
    <source>
        <dbReference type="Proteomes" id="UP000813385"/>
    </source>
</evidence>
<dbReference type="PANTHER" id="PTHR33558:SF1">
    <property type="entry name" value="GLUTAREDOXIN-LIKE PROTEIN C5ORF63 HOMOLOG"/>
    <property type="match status" value="1"/>
</dbReference>
<protein>
    <recommendedName>
        <fullName evidence="1">Glutaredoxin-like protein</fullName>
    </recommendedName>
</protein>
<keyword evidence="3" id="KW-1185">Reference proteome</keyword>
<dbReference type="Gene3D" id="3.40.30.10">
    <property type="entry name" value="Glutaredoxin"/>
    <property type="match status" value="1"/>
</dbReference>
<dbReference type="InterPro" id="IPR036249">
    <property type="entry name" value="Thioredoxin-like_sf"/>
</dbReference>
<organism evidence="2 3">
    <name type="scientific">Plectosphaerella cucumerina</name>
    <dbReference type="NCBI Taxonomy" id="40658"/>
    <lineage>
        <taxon>Eukaryota</taxon>
        <taxon>Fungi</taxon>
        <taxon>Dikarya</taxon>
        <taxon>Ascomycota</taxon>
        <taxon>Pezizomycotina</taxon>
        <taxon>Sordariomycetes</taxon>
        <taxon>Hypocreomycetidae</taxon>
        <taxon>Glomerellales</taxon>
        <taxon>Plectosphaerellaceae</taxon>
        <taxon>Plectosphaerella</taxon>
    </lineage>
</organism>
<dbReference type="AlphaFoldDB" id="A0A8K0XA99"/>
<dbReference type="InterPro" id="IPR008554">
    <property type="entry name" value="Glutaredoxin-like"/>
</dbReference>
<dbReference type="SUPFAM" id="SSF52833">
    <property type="entry name" value="Thioredoxin-like"/>
    <property type="match status" value="1"/>
</dbReference>
<gene>
    <name evidence="2" type="ORF">B0T11DRAFT_15806</name>
</gene>
<accession>A0A8K0XA99</accession>
<sequence length="108" mass="12603">MFPTRPLFHACRITLFMRDNCGLCIRAKSALSNVWDRRPFDYKEVNITHPENKAWKDIYDFDVPAVHFNKPSAPEEDPKQVTKALKLMHRFDPADIEAKMDEIEKASP</sequence>
<dbReference type="InterPro" id="IPR052565">
    <property type="entry name" value="Glutaredoxin-like_YDR286C"/>
</dbReference>
<dbReference type="Proteomes" id="UP000813385">
    <property type="component" value="Unassembled WGS sequence"/>
</dbReference>
<dbReference type="EMBL" id="JAGPXD010000001">
    <property type="protein sequence ID" value="KAH7376010.1"/>
    <property type="molecule type" value="Genomic_DNA"/>
</dbReference>
<evidence type="ECO:0000256" key="1">
    <source>
        <dbReference type="RuleBase" id="RU363082"/>
    </source>
</evidence>
<proteinExistence type="inferred from homology"/>
<keyword evidence="1" id="KW-0249">Electron transport</keyword>
<dbReference type="OrthoDB" id="429967at2759"/>
<evidence type="ECO:0000313" key="2">
    <source>
        <dbReference type="EMBL" id="KAH7376010.1"/>
    </source>
</evidence>
<dbReference type="PANTHER" id="PTHR33558">
    <property type="entry name" value="GLUTAREDOXIN-LIKE PROTEIN C5ORF63 HOMOLOG"/>
    <property type="match status" value="1"/>
</dbReference>
<comment type="caution">
    <text evidence="2">The sequence shown here is derived from an EMBL/GenBank/DDBJ whole genome shotgun (WGS) entry which is preliminary data.</text>
</comment>
<reference evidence="2" key="1">
    <citation type="journal article" date="2021" name="Nat. Commun.">
        <title>Genetic determinants of endophytism in the Arabidopsis root mycobiome.</title>
        <authorList>
            <person name="Mesny F."/>
            <person name="Miyauchi S."/>
            <person name="Thiergart T."/>
            <person name="Pickel B."/>
            <person name="Atanasova L."/>
            <person name="Karlsson M."/>
            <person name="Huettel B."/>
            <person name="Barry K.W."/>
            <person name="Haridas S."/>
            <person name="Chen C."/>
            <person name="Bauer D."/>
            <person name="Andreopoulos W."/>
            <person name="Pangilinan J."/>
            <person name="LaButti K."/>
            <person name="Riley R."/>
            <person name="Lipzen A."/>
            <person name="Clum A."/>
            <person name="Drula E."/>
            <person name="Henrissat B."/>
            <person name="Kohler A."/>
            <person name="Grigoriev I.V."/>
            <person name="Martin F.M."/>
            <person name="Hacquard S."/>
        </authorList>
    </citation>
    <scope>NUCLEOTIDE SEQUENCE</scope>
    <source>
        <strain evidence="2">MPI-CAGE-AT-0016</strain>
    </source>
</reference>
<name>A0A8K0XA99_9PEZI</name>